<proteinExistence type="predicted"/>
<evidence type="ECO:0000313" key="1">
    <source>
        <dbReference type="EMBL" id="QGV19666.1"/>
    </source>
</evidence>
<dbReference type="EMBL" id="CP022954">
    <property type="protein sequence ID" value="QGV19666.1"/>
    <property type="molecule type" value="Genomic_DNA"/>
</dbReference>
<protein>
    <submittedName>
        <fullName evidence="1">Uncharacterized protein</fullName>
    </submittedName>
</protein>
<reference evidence="1 2" key="1">
    <citation type="submission" date="2017-08" db="EMBL/GenBank/DDBJ databases">
        <title>Genome sequence, comparative genomics and functional analysis of the highly adhesive Lactobacillus paracasei Kobulty strain.</title>
        <authorList>
            <person name="Koryszewska-Baginska A."/>
            <person name="Grynberg M."/>
            <person name="Aleksandrzak-Piekarczyk T."/>
        </authorList>
    </citation>
    <scope>NUCLEOTIDE SEQUENCE [LARGE SCALE GENOMIC DNA]</scope>
    <source>
        <strain evidence="1 2">IBB3423</strain>
    </source>
</reference>
<organism evidence="1 2">
    <name type="scientific">Lacticaseibacillus paracasei subsp. paracasei</name>
    <dbReference type="NCBI Taxonomy" id="47714"/>
    <lineage>
        <taxon>Bacteria</taxon>
        <taxon>Bacillati</taxon>
        <taxon>Bacillota</taxon>
        <taxon>Bacilli</taxon>
        <taxon>Lactobacillales</taxon>
        <taxon>Lactobacillaceae</taxon>
        <taxon>Lacticaseibacillus</taxon>
    </lineage>
</organism>
<gene>
    <name evidence="1" type="ORF">LCAKO_3179</name>
</gene>
<name>A0AAP9KWX5_LACPA</name>
<dbReference type="Proteomes" id="UP000423274">
    <property type="component" value="Chromosome"/>
</dbReference>
<dbReference type="RefSeq" id="WP_156657022.1">
    <property type="nucleotide sequence ID" value="NZ_CP022954.1"/>
</dbReference>
<accession>A0AAP9KWX5</accession>
<sequence>MANTEKSNSETLAETIKAIFDPLNKQLHDLEAAIPETEAALRKIEGSLKVEDVKHAALLQAQLEALKSAHLKAQAAIETAKKENADKLTTLYNAAVRDAQQEIEPKAREYEKKRDQLLEQAEHVRQEAADWYFDATAAANQKLRPFQEYLPEGQVFAEVGTLLGTARFAKSSQLVQSPTNVNHW</sequence>
<evidence type="ECO:0000313" key="2">
    <source>
        <dbReference type="Proteomes" id="UP000423274"/>
    </source>
</evidence>
<dbReference type="AlphaFoldDB" id="A0AAP9KWX5"/>